<dbReference type="AlphaFoldDB" id="A0AA86S7A4"/>
<accession>A0AA86S7A4</accession>
<evidence type="ECO:0000313" key="3">
    <source>
        <dbReference type="Proteomes" id="UP001189624"/>
    </source>
</evidence>
<name>A0AA86S7A4_9FABA</name>
<gene>
    <name evidence="2" type="ORF">AYBTSS11_LOCUS11676</name>
</gene>
<dbReference type="Gramene" id="rna-AYBTSS11_LOCUS11676">
    <property type="protein sequence ID" value="CAJ1944010.1"/>
    <property type="gene ID" value="gene-AYBTSS11_LOCUS11676"/>
</dbReference>
<feature type="region of interest" description="Disordered" evidence="1">
    <location>
        <begin position="1"/>
        <end position="22"/>
    </location>
</feature>
<organism evidence="2 3">
    <name type="scientific">Sphenostylis stenocarpa</name>
    <dbReference type="NCBI Taxonomy" id="92480"/>
    <lineage>
        <taxon>Eukaryota</taxon>
        <taxon>Viridiplantae</taxon>
        <taxon>Streptophyta</taxon>
        <taxon>Embryophyta</taxon>
        <taxon>Tracheophyta</taxon>
        <taxon>Spermatophyta</taxon>
        <taxon>Magnoliopsida</taxon>
        <taxon>eudicotyledons</taxon>
        <taxon>Gunneridae</taxon>
        <taxon>Pentapetalae</taxon>
        <taxon>rosids</taxon>
        <taxon>fabids</taxon>
        <taxon>Fabales</taxon>
        <taxon>Fabaceae</taxon>
        <taxon>Papilionoideae</taxon>
        <taxon>50 kb inversion clade</taxon>
        <taxon>NPAAA clade</taxon>
        <taxon>indigoferoid/millettioid clade</taxon>
        <taxon>Phaseoleae</taxon>
        <taxon>Sphenostylis</taxon>
    </lineage>
</organism>
<protein>
    <submittedName>
        <fullName evidence="2">Uncharacterized protein</fullName>
    </submittedName>
</protein>
<sequence>MPQHEGTDRIQQTGFSTPYPPPWKMIDGGMQFKSHELNLKSRLAAKLKWGEQVRAEGSR</sequence>
<evidence type="ECO:0000313" key="2">
    <source>
        <dbReference type="EMBL" id="CAJ1944010.1"/>
    </source>
</evidence>
<evidence type="ECO:0000256" key="1">
    <source>
        <dbReference type="SAM" id="MobiDB-lite"/>
    </source>
</evidence>
<dbReference type="Proteomes" id="UP001189624">
    <property type="component" value="Chromosome 3"/>
</dbReference>
<dbReference type="EMBL" id="OY731400">
    <property type="protein sequence ID" value="CAJ1944010.1"/>
    <property type="molecule type" value="Genomic_DNA"/>
</dbReference>
<proteinExistence type="predicted"/>
<reference evidence="2" key="1">
    <citation type="submission" date="2023-10" db="EMBL/GenBank/DDBJ databases">
        <authorList>
            <person name="Domelevo Entfellner J.-B."/>
        </authorList>
    </citation>
    <scope>NUCLEOTIDE SEQUENCE</scope>
</reference>
<keyword evidence="3" id="KW-1185">Reference proteome</keyword>